<comment type="caution">
    <text evidence="2">The sequence shown here is derived from an EMBL/GenBank/DDBJ whole genome shotgun (WGS) entry which is preliminary data.</text>
</comment>
<protein>
    <submittedName>
        <fullName evidence="2">Uncharacterized protein</fullName>
    </submittedName>
</protein>
<organism evidence="2 3">
    <name type="scientific">Rhodopirellula halodulae</name>
    <dbReference type="NCBI Taxonomy" id="2894198"/>
    <lineage>
        <taxon>Bacteria</taxon>
        <taxon>Pseudomonadati</taxon>
        <taxon>Planctomycetota</taxon>
        <taxon>Planctomycetia</taxon>
        <taxon>Pirellulales</taxon>
        <taxon>Pirellulaceae</taxon>
        <taxon>Rhodopirellula</taxon>
    </lineage>
</organism>
<dbReference type="RefSeq" id="WP_230276927.1">
    <property type="nucleotide sequence ID" value="NZ_JAJKFW010000064.1"/>
</dbReference>
<accession>A0ABS8NP24</accession>
<gene>
    <name evidence="2" type="ORF">LOC71_23735</name>
</gene>
<keyword evidence="1" id="KW-0812">Transmembrane</keyword>
<dbReference type="EMBL" id="JAJKFW010000064">
    <property type="protein sequence ID" value="MCC9645302.1"/>
    <property type="molecule type" value="Genomic_DNA"/>
</dbReference>
<feature type="transmembrane region" description="Helical" evidence="1">
    <location>
        <begin position="34"/>
        <end position="53"/>
    </location>
</feature>
<evidence type="ECO:0000313" key="3">
    <source>
        <dbReference type="Proteomes" id="UP001430306"/>
    </source>
</evidence>
<reference evidence="2" key="1">
    <citation type="submission" date="2021-11" db="EMBL/GenBank/DDBJ databases">
        <title>Genome sequence.</title>
        <authorList>
            <person name="Sun Q."/>
        </authorList>
    </citation>
    <scope>NUCLEOTIDE SEQUENCE</scope>
    <source>
        <strain evidence="2">JC740</strain>
    </source>
</reference>
<keyword evidence="1" id="KW-0472">Membrane</keyword>
<feature type="transmembrane region" description="Helical" evidence="1">
    <location>
        <begin position="9"/>
        <end position="28"/>
    </location>
</feature>
<evidence type="ECO:0000313" key="2">
    <source>
        <dbReference type="EMBL" id="MCC9645302.1"/>
    </source>
</evidence>
<keyword evidence="1" id="KW-1133">Transmembrane helix</keyword>
<proteinExistence type="predicted"/>
<sequence>MTQLLAEQPLVLSILLGVLAIGLIYGWLQTGMKSLAITGLVCAALIPVAWVIASNWVTDEERIEQLIYDVAKAVEEERYDEVLELIGADQTKSQAGAELPRYEFDEAKVGNIRSIQMVEGASPPQANVDMLVKVVVSEKRGSIKNVSVPRRLMLTFEKSGDPNAKHGGWLVIKYAHMPPVGKPDAYSTGSFQ</sequence>
<keyword evidence="3" id="KW-1185">Reference proteome</keyword>
<dbReference type="Proteomes" id="UP001430306">
    <property type="component" value="Unassembled WGS sequence"/>
</dbReference>
<evidence type="ECO:0000256" key="1">
    <source>
        <dbReference type="SAM" id="Phobius"/>
    </source>
</evidence>
<name>A0ABS8NP24_9BACT</name>